<gene>
    <name evidence="2" type="ORF">BJG266_LOCUS19764</name>
    <name evidence="3" type="ORF">QVE165_LOCUS32428</name>
</gene>
<protein>
    <submittedName>
        <fullName evidence="2">Uncharacterized protein</fullName>
    </submittedName>
</protein>
<evidence type="ECO:0000313" key="2">
    <source>
        <dbReference type="EMBL" id="CAF1072035.1"/>
    </source>
</evidence>
<reference evidence="2" key="1">
    <citation type="submission" date="2021-02" db="EMBL/GenBank/DDBJ databases">
        <authorList>
            <person name="Nowell W R."/>
        </authorList>
    </citation>
    <scope>NUCLEOTIDE SEQUENCE</scope>
</reference>
<dbReference type="EMBL" id="CAJNOI010000108">
    <property type="protein sequence ID" value="CAF1072035.1"/>
    <property type="molecule type" value="Genomic_DNA"/>
</dbReference>
<dbReference type="AlphaFoldDB" id="A0A814M1K9"/>
<accession>A0A814M1K9</accession>
<keyword evidence="4" id="KW-1185">Reference proteome</keyword>
<dbReference type="Proteomes" id="UP000663877">
    <property type="component" value="Unassembled WGS sequence"/>
</dbReference>
<organism evidence="2 5">
    <name type="scientific">Adineta steineri</name>
    <dbReference type="NCBI Taxonomy" id="433720"/>
    <lineage>
        <taxon>Eukaryota</taxon>
        <taxon>Metazoa</taxon>
        <taxon>Spiralia</taxon>
        <taxon>Gnathifera</taxon>
        <taxon>Rotifera</taxon>
        <taxon>Eurotatoria</taxon>
        <taxon>Bdelloidea</taxon>
        <taxon>Adinetida</taxon>
        <taxon>Adinetidae</taxon>
        <taxon>Adineta</taxon>
    </lineage>
</organism>
<evidence type="ECO:0000313" key="5">
    <source>
        <dbReference type="Proteomes" id="UP000663877"/>
    </source>
</evidence>
<dbReference type="EMBL" id="CAJNOM010000287">
    <property type="protein sequence ID" value="CAF1322591.1"/>
    <property type="molecule type" value="Genomic_DNA"/>
</dbReference>
<keyword evidence="1" id="KW-0732">Signal</keyword>
<feature type="chain" id="PRO_5036225208" evidence="1">
    <location>
        <begin position="23"/>
        <end position="83"/>
    </location>
</feature>
<sequence>MNHRIIFGWFFPFLSSLSHVKSSVLGNLYPILDKQNLLDNEIIRDDKKILSSTVKFEDKYLLKDILSYEKHIGIQNSLKSSAE</sequence>
<comment type="caution">
    <text evidence="2">The sequence shown here is derived from an EMBL/GenBank/DDBJ whole genome shotgun (WGS) entry which is preliminary data.</text>
</comment>
<dbReference type="Proteomes" id="UP000663832">
    <property type="component" value="Unassembled WGS sequence"/>
</dbReference>
<feature type="signal peptide" evidence="1">
    <location>
        <begin position="1"/>
        <end position="22"/>
    </location>
</feature>
<proteinExistence type="predicted"/>
<evidence type="ECO:0000313" key="4">
    <source>
        <dbReference type="Proteomes" id="UP000663832"/>
    </source>
</evidence>
<evidence type="ECO:0000256" key="1">
    <source>
        <dbReference type="SAM" id="SignalP"/>
    </source>
</evidence>
<name>A0A814M1K9_9BILA</name>
<evidence type="ECO:0000313" key="3">
    <source>
        <dbReference type="EMBL" id="CAF1322591.1"/>
    </source>
</evidence>